<dbReference type="PRINTS" id="PR00368">
    <property type="entry name" value="FADPNR"/>
</dbReference>
<keyword evidence="2" id="KW-0274">FAD</keyword>
<feature type="transmembrane region" description="Helical" evidence="6">
    <location>
        <begin position="23"/>
        <end position="44"/>
    </location>
</feature>
<protein>
    <submittedName>
        <fullName evidence="8">Thioredoxin reductase</fullName>
    </submittedName>
</protein>
<dbReference type="EMBL" id="BLAY01000037">
    <property type="protein sequence ID" value="GET38009.1"/>
    <property type="molecule type" value="Genomic_DNA"/>
</dbReference>
<dbReference type="Proteomes" id="UP001050975">
    <property type="component" value="Unassembled WGS sequence"/>
</dbReference>
<organism evidence="8 9">
    <name type="scientific">Microseira wollei NIES-4236</name>
    <dbReference type="NCBI Taxonomy" id="2530354"/>
    <lineage>
        <taxon>Bacteria</taxon>
        <taxon>Bacillati</taxon>
        <taxon>Cyanobacteriota</taxon>
        <taxon>Cyanophyceae</taxon>
        <taxon>Oscillatoriophycideae</taxon>
        <taxon>Aerosakkonematales</taxon>
        <taxon>Aerosakkonemataceae</taxon>
        <taxon>Microseira</taxon>
    </lineage>
</organism>
<feature type="domain" description="FAD/NAD(P)-binding" evidence="7">
    <location>
        <begin position="53"/>
        <end position="180"/>
    </location>
</feature>
<evidence type="ECO:0000256" key="3">
    <source>
        <dbReference type="ARBA" id="ARBA00023002"/>
    </source>
</evidence>
<proteinExistence type="predicted"/>
<dbReference type="PROSITE" id="PS00573">
    <property type="entry name" value="PYRIDINE_REDOX_2"/>
    <property type="match status" value="1"/>
</dbReference>
<evidence type="ECO:0000256" key="5">
    <source>
        <dbReference type="ARBA" id="ARBA00023284"/>
    </source>
</evidence>
<dbReference type="RefSeq" id="WP_373872793.1">
    <property type="nucleotide sequence ID" value="NZ_BLAY01000037.1"/>
</dbReference>
<gene>
    <name evidence="8" type="ORF">MiSe_27630</name>
</gene>
<dbReference type="Gene3D" id="3.50.50.60">
    <property type="entry name" value="FAD/NAD(P)-binding domain"/>
    <property type="match status" value="2"/>
</dbReference>
<dbReference type="GO" id="GO:0016668">
    <property type="term" value="F:oxidoreductase activity, acting on a sulfur group of donors, NAD(P) as acceptor"/>
    <property type="evidence" value="ECO:0007669"/>
    <property type="project" value="UniProtKB-ARBA"/>
</dbReference>
<evidence type="ECO:0000313" key="8">
    <source>
        <dbReference type="EMBL" id="GET38009.1"/>
    </source>
</evidence>
<evidence type="ECO:0000259" key="7">
    <source>
        <dbReference type="Pfam" id="PF07992"/>
    </source>
</evidence>
<keyword evidence="6" id="KW-1133">Transmembrane helix</keyword>
<sequence length="184" mass="20451">MTRIPQSSTENTANQRFKVSKKWLVYGGLGLLSLVVVLTLGPVISHPIERVISIVENHYQQVNFKQRPLAIASTEQVVQTHAVIICTGATAKRLHLPGEETFWNNGISACAICDGANPLFHDAEVAVVGGGDSAAEEALYLTKYARKVHLLVRRDRLRASKTMQDRLFNHDRIQIHYPTEPSVN</sequence>
<keyword evidence="6" id="KW-0812">Transmembrane</keyword>
<accession>A0AAV3XC67</accession>
<evidence type="ECO:0000256" key="4">
    <source>
        <dbReference type="ARBA" id="ARBA00023157"/>
    </source>
</evidence>
<evidence type="ECO:0000256" key="1">
    <source>
        <dbReference type="ARBA" id="ARBA00022630"/>
    </source>
</evidence>
<dbReference type="Pfam" id="PF07992">
    <property type="entry name" value="Pyr_redox_2"/>
    <property type="match status" value="1"/>
</dbReference>
<dbReference type="InterPro" id="IPR008255">
    <property type="entry name" value="Pyr_nucl-diS_OxRdtase_2_AS"/>
</dbReference>
<dbReference type="InterPro" id="IPR036188">
    <property type="entry name" value="FAD/NAD-bd_sf"/>
</dbReference>
<keyword evidence="4" id="KW-1015">Disulfide bond</keyword>
<keyword evidence="6" id="KW-0472">Membrane</keyword>
<dbReference type="PRINTS" id="PR00469">
    <property type="entry name" value="PNDRDTASEII"/>
</dbReference>
<comment type="caution">
    <text evidence="8">The sequence shown here is derived from an EMBL/GenBank/DDBJ whole genome shotgun (WGS) entry which is preliminary data.</text>
</comment>
<dbReference type="AlphaFoldDB" id="A0AAV3XC67"/>
<evidence type="ECO:0000256" key="2">
    <source>
        <dbReference type="ARBA" id="ARBA00022827"/>
    </source>
</evidence>
<dbReference type="SUPFAM" id="SSF51905">
    <property type="entry name" value="FAD/NAD(P)-binding domain"/>
    <property type="match status" value="1"/>
</dbReference>
<keyword evidence="3" id="KW-0560">Oxidoreductase</keyword>
<evidence type="ECO:0000313" key="9">
    <source>
        <dbReference type="Proteomes" id="UP001050975"/>
    </source>
</evidence>
<keyword evidence="1" id="KW-0285">Flavoprotein</keyword>
<dbReference type="InterPro" id="IPR050097">
    <property type="entry name" value="Ferredoxin-NADP_redctase_2"/>
</dbReference>
<evidence type="ECO:0000256" key="6">
    <source>
        <dbReference type="SAM" id="Phobius"/>
    </source>
</evidence>
<dbReference type="InterPro" id="IPR023753">
    <property type="entry name" value="FAD/NAD-binding_dom"/>
</dbReference>
<dbReference type="PANTHER" id="PTHR48105">
    <property type="entry name" value="THIOREDOXIN REDUCTASE 1-RELATED-RELATED"/>
    <property type="match status" value="1"/>
</dbReference>
<keyword evidence="5" id="KW-0676">Redox-active center</keyword>
<keyword evidence="9" id="KW-1185">Reference proteome</keyword>
<reference evidence="8" key="1">
    <citation type="submission" date="2019-10" db="EMBL/GenBank/DDBJ databases">
        <title>Draft genome sequece of Microseira wollei NIES-4236.</title>
        <authorList>
            <person name="Yamaguchi H."/>
            <person name="Suzuki S."/>
            <person name="Kawachi M."/>
        </authorList>
    </citation>
    <scope>NUCLEOTIDE SEQUENCE</scope>
    <source>
        <strain evidence="8">NIES-4236</strain>
    </source>
</reference>
<name>A0AAV3XC67_9CYAN</name>